<feature type="region of interest" description="Disordered" evidence="1">
    <location>
        <begin position="70"/>
        <end position="93"/>
    </location>
</feature>
<dbReference type="Gramene" id="PGSC0003DMT400089158">
    <property type="protein sequence ID" value="PGSC0003DMT400089158"/>
    <property type="gene ID" value="PGSC0003DMG400038729"/>
</dbReference>
<organism evidence="2 3">
    <name type="scientific">Solanum tuberosum</name>
    <name type="common">Potato</name>
    <dbReference type="NCBI Taxonomy" id="4113"/>
    <lineage>
        <taxon>Eukaryota</taxon>
        <taxon>Viridiplantae</taxon>
        <taxon>Streptophyta</taxon>
        <taxon>Embryophyta</taxon>
        <taxon>Tracheophyta</taxon>
        <taxon>Spermatophyta</taxon>
        <taxon>Magnoliopsida</taxon>
        <taxon>eudicotyledons</taxon>
        <taxon>Gunneridae</taxon>
        <taxon>Pentapetalae</taxon>
        <taxon>asterids</taxon>
        <taxon>lamiids</taxon>
        <taxon>Solanales</taxon>
        <taxon>Solanaceae</taxon>
        <taxon>Solanoideae</taxon>
        <taxon>Solaneae</taxon>
        <taxon>Solanum</taxon>
    </lineage>
</organism>
<dbReference type="EnsemblPlants" id="PGSC0003DMT400089158">
    <property type="protein sequence ID" value="PGSC0003DMT400089158"/>
    <property type="gene ID" value="PGSC0003DMG400038729"/>
</dbReference>
<accession>M1DHK0</accession>
<evidence type="ECO:0000313" key="2">
    <source>
        <dbReference type="EnsemblPlants" id="PGSC0003DMT400089158"/>
    </source>
</evidence>
<dbReference type="AlphaFoldDB" id="M1DHK0"/>
<reference evidence="3" key="1">
    <citation type="journal article" date="2011" name="Nature">
        <title>Genome sequence and analysis of the tuber crop potato.</title>
        <authorList>
            <consortium name="The Potato Genome Sequencing Consortium"/>
        </authorList>
    </citation>
    <scope>NUCLEOTIDE SEQUENCE [LARGE SCALE GENOMIC DNA]</scope>
    <source>
        <strain evidence="3">cv. DM1-3 516 R44</strain>
    </source>
</reference>
<dbReference type="InParanoid" id="M1DHK0"/>
<dbReference type="PaxDb" id="4113-PGSC0003DMT400089158"/>
<evidence type="ECO:0000256" key="1">
    <source>
        <dbReference type="SAM" id="MobiDB-lite"/>
    </source>
</evidence>
<reference evidence="2" key="2">
    <citation type="submission" date="2015-06" db="UniProtKB">
        <authorList>
            <consortium name="EnsemblPlants"/>
        </authorList>
    </citation>
    <scope>IDENTIFICATION</scope>
    <source>
        <strain evidence="2">DM1-3 516 R44</strain>
    </source>
</reference>
<sequence>MIDRAILAALTPLHTYVDALTVRVIVCESRQREASKVTALKAEIVSLSKDVDYLKSTDFTSLLQRADDEDAHETIGDVQGDGAAHAESDAETDEELISVHVEKTQESRDEGIFRDLLDFIETVV</sequence>
<dbReference type="HOGENOM" id="CLU_029307_11_2_1"/>
<dbReference type="Proteomes" id="UP000011115">
    <property type="component" value="Unassembled WGS sequence"/>
</dbReference>
<proteinExistence type="predicted"/>
<name>M1DHK0_SOLTU</name>
<keyword evidence="3" id="KW-1185">Reference proteome</keyword>
<evidence type="ECO:0000313" key="3">
    <source>
        <dbReference type="Proteomes" id="UP000011115"/>
    </source>
</evidence>
<protein>
    <submittedName>
        <fullName evidence="2">Polyprotein protein</fullName>
    </submittedName>
</protein>